<accession>A0A3G4ZTH3</accession>
<dbReference type="InterPro" id="IPR032675">
    <property type="entry name" value="LRR_dom_sf"/>
</dbReference>
<evidence type="ECO:0000313" key="1">
    <source>
        <dbReference type="EMBL" id="AYV78188.1"/>
    </source>
</evidence>
<proteinExistence type="predicted"/>
<reference evidence="1" key="1">
    <citation type="submission" date="2018-10" db="EMBL/GenBank/DDBJ databases">
        <title>Hidden diversity of soil giant viruses.</title>
        <authorList>
            <person name="Schulz F."/>
            <person name="Alteio L."/>
            <person name="Goudeau D."/>
            <person name="Ryan E.M."/>
            <person name="Malmstrom R.R."/>
            <person name="Blanchard J."/>
            <person name="Woyke T."/>
        </authorList>
    </citation>
    <scope>NUCLEOTIDE SEQUENCE</scope>
    <source>
        <strain evidence="1">EDV1</strain>
    </source>
</reference>
<organism evidence="1">
    <name type="scientific">Edafosvirus sp</name>
    <dbReference type="NCBI Taxonomy" id="2487765"/>
    <lineage>
        <taxon>Viruses</taxon>
        <taxon>Varidnaviria</taxon>
        <taxon>Bamfordvirae</taxon>
        <taxon>Nucleocytoviricota</taxon>
        <taxon>Megaviricetes</taxon>
        <taxon>Imitervirales</taxon>
        <taxon>Mimiviridae</taxon>
        <taxon>Klosneuvirinae</taxon>
    </lineage>
</organism>
<dbReference type="Gene3D" id="3.80.10.10">
    <property type="entry name" value="Ribonuclease Inhibitor"/>
    <property type="match status" value="1"/>
</dbReference>
<protein>
    <submittedName>
        <fullName evidence="1">Uncharacterized protein</fullName>
    </submittedName>
</protein>
<dbReference type="EMBL" id="MK072071">
    <property type="protein sequence ID" value="AYV78188.1"/>
    <property type="molecule type" value="Genomic_DNA"/>
</dbReference>
<dbReference type="SUPFAM" id="SSF52047">
    <property type="entry name" value="RNI-like"/>
    <property type="match status" value="1"/>
</dbReference>
<sequence>MEHHDEHNIENNFIIALNNKKIDHIQIILSWKHREEELKRLLRELFKSKCDDNITMQKSIYFDNINRKSELVFDKEIIEMFDNFLSNNKIINKIQWYKLEVKPNHYKSFNQLFLNNKQITEIEFIAKNDLEYGKLFKNCNLAKLVIRSPYMLQLTDLLLIKSTNNIHLLFEEMKDDDIIDLDEMENVFDNTESLKYIYINIKEKDIHNIYKFLTCFCNSKNKSITGLSLYSKYKIDGKMMDLIKNYIANNKTIIDLYLCVPGMIEDVEYLIENKTIETLFLNNKKYHGFDNKFLVAEIIEKNETITNLTLRGAPDQNSYKILFDAMKKSCALRKIECVEHVECDKDFGKLNNEIKEIHKIKKQYLKTYLIQYASHGIIPMIQTINEYFDLLKIEIGN</sequence>
<name>A0A3G4ZTH3_9VIRU</name>
<gene>
    <name evidence="1" type="ORF">Edafosvirus6_37</name>
</gene>